<keyword evidence="16" id="KW-0479">Metal-binding</keyword>
<keyword evidence="9 16" id="KW-0547">Nucleotide-binding</keyword>
<dbReference type="UniPathway" id="UPA00241">
    <property type="reaction ID" value="UER00352"/>
</dbReference>
<reference evidence="18 19" key="1">
    <citation type="submission" date="2018-08" db="EMBL/GenBank/DDBJ databases">
        <title>A genome reference for cultivated species of the human gut microbiota.</title>
        <authorList>
            <person name="Zou Y."/>
            <person name="Xue W."/>
            <person name="Luo G."/>
        </authorList>
    </citation>
    <scope>NUCLEOTIDE SEQUENCE [LARGE SCALE GENOMIC DNA]</scope>
    <source>
        <strain evidence="18 19">OM06-4</strain>
    </source>
</reference>
<feature type="binding site" evidence="16">
    <location>
        <position position="184"/>
    </location>
    <ligand>
        <name>substrate</name>
    </ligand>
</feature>
<comment type="function">
    <text evidence="16">Catalyzes the phosphorylation of pantothenate (Pan), the first step in CoA biosynthesis.</text>
</comment>
<dbReference type="EMBL" id="QUSL01000022">
    <property type="protein sequence ID" value="RGD83691.1"/>
    <property type="molecule type" value="Genomic_DNA"/>
</dbReference>
<evidence type="ECO:0000313" key="18">
    <source>
        <dbReference type="EMBL" id="RGD83691.1"/>
    </source>
</evidence>
<comment type="subunit">
    <text evidence="5 16">Homodimer.</text>
</comment>
<feature type="binding site" evidence="16">
    <location>
        <begin position="6"/>
        <end position="13"/>
    </location>
    <ligand>
        <name>ATP</name>
        <dbReference type="ChEBI" id="CHEBI:30616"/>
    </ligand>
</feature>
<evidence type="ECO:0000256" key="10">
    <source>
        <dbReference type="ARBA" id="ARBA00022777"/>
    </source>
</evidence>
<evidence type="ECO:0000256" key="14">
    <source>
        <dbReference type="ARBA" id="ARBA00038036"/>
    </source>
</evidence>
<dbReference type="GO" id="GO:0005524">
    <property type="term" value="F:ATP binding"/>
    <property type="evidence" value="ECO:0007669"/>
    <property type="project" value="UniProtKB-UniRule"/>
</dbReference>
<comment type="similarity">
    <text evidence="14 16">Belongs to the type III pantothenate kinase family.</text>
</comment>
<accession>A0A3E3EAY9</accession>
<dbReference type="HAMAP" id="MF_01274">
    <property type="entry name" value="Pantothen_kinase_3"/>
    <property type="match status" value="1"/>
</dbReference>
<dbReference type="Proteomes" id="UP000261032">
    <property type="component" value="Unassembled WGS sequence"/>
</dbReference>
<evidence type="ECO:0000313" key="17">
    <source>
        <dbReference type="EMBL" id="MDB7083165.1"/>
    </source>
</evidence>
<evidence type="ECO:0000256" key="11">
    <source>
        <dbReference type="ARBA" id="ARBA00022840"/>
    </source>
</evidence>
<dbReference type="GO" id="GO:0015937">
    <property type="term" value="P:coenzyme A biosynthetic process"/>
    <property type="evidence" value="ECO:0007669"/>
    <property type="project" value="UniProtKB-UniRule"/>
</dbReference>
<dbReference type="NCBIfam" id="TIGR00671">
    <property type="entry name" value="baf"/>
    <property type="match status" value="1"/>
</dbReference>
<dbReference type="PANTHER" id="PTHR34265">
    <property type="entry name" value="TYPE III PANTOTHENATE KINASE"/>
    <property type="match status" value="1"/>
</dbReference>
<comment type="caution">
    <text evidence="16">Lacks conserved residue(s) required for the propagation of feature annotation.</text>
</comment>
<comment type="caution">
    <text evidence="18">The sequence shown here is derived from an EMBL/GenBank/DDBJ whole genome shotgun (WGS) entry which is preliminary data.</text>
</comment>
<organism evidence="18 19">
    <name type="scientific">Thomasclavelia ramosa</name>
    <dbReference type="NCBI Taxonomy" id="1547"/>
    <lineage>
        <taxon>Bacteria</taxon>
        <taxon>Bacillati</taxon>
        <taxon>Bacillota</taxon>
        <taxon>Erysipelotrichia</taxon>
        <taxon>Erysipelotrichales</taxon>
        <taxon>Coprobacillaceae</taxon>
        <taxon>Thomasclavelia</taxon>
    </lineage>
</organism>
<evidence type="ECO:0000256" key="9">
    <source>
        <dbReference type="ARBA" id="ARBA00022741"/>
    </source>
</evidence>
<gene>
    <name evidence="16" type="primary">coaX</name>
    <name evidence="18" type="ORF">DXB93_12950</name>
    <name evidence="17" type="ORF">PM738_05065</name>
</gene>
<evidence type="ECO:0000256" key="12">
    <source>
        <dbReference type="ARBA" id="ARBA00022958"/>
    </source>
</evidence>
<feature type="binding site" evidence="16">
    <location>
        <position position="132"/>
    </location>
    <ligand>
        <name>ATP</name>
        <dbReference type="ChEBI" id="CHEBI:30616"/>
    </ligand>
</feature>
<dbReference type="Pfam" id="PF03309">
    <property type="entry name" value="Pan_kinase"/>
    <property type="match status" value="1"/>
</dbReference>
<keyword evidence="11 16" id="KW-0067">ATP-binding</keyword>
<feature type="active site" description="Proton acceptor" evidence="16">
    <location>
        <position position="109"/>
    </location>
</feature>
<dbReference type="Gene3D" id="3.30.420.40">
    <property type="match status" value="2"/>
</dbReference>
<evidence type="ECO:0000256" key="5">
    <source>
        <dbReference type="ARBA" id="ARBA00011738"/>
    </source>
</evidence>
<comment type="catalytic activity">
    <reaction evidence="1 16">
        <text>(R)-pantothenate + ATP = (R)-4'-phosphopantothenate + ADP + H(+)</text>
        <dbReference type="Rhea" id="RHEA:16373"/>
        <dbReference type="ChEBI" id="CHEBI:10986"/>
        <dbReference type="ChEBI" id="CHEBI:15378"/>
        <dbReference type="ChEBI" id="CHEBI:29032"/>
        <dbReference type="ChEBI" id="CHEBI:30616"/>
        <dbReference type="ChEBI" id="CHEBI:456216"/>
        <dbReference type="EC" id="2.7.1.33"/>
    </reaction>
</comment>
<keyword evidence="10 16" id="KW-0418">Kinase</keyword>
<dbReference type="AlphaFoldDB" id="A0A3E3EAY9"/>
<comment type="subcellular location">
    <subcellularLocation>
        <location evidence="3 16">Cytoplasm</location>
    </subcellularLocation>
</comment>
<evidence type="ECO:0000256" key="2">
    <source>
        <dbReference type="ARBA" id="ARBA00001958"/>
    </source>
</evidence>
<keyword evidence="7 16" id="KW-0963">Cytoplasm</keyword>
<evidence type="ECO:0000256" key="1">
    <source>
        <dbReference type="ARBA" id="ARBA00001206"/>
    </source>
</evidence>
<dbReference type="GO" id="GO:0046872">
    <property type="term" value="F:metal ion binding"/>
    <property type="evidence" value="ECO:0007669"/>
    <property type="project" value="UniProtKB-KW"/>
</dbReference>
<evidence type="ECO:0000256" key="3">
    <source>
        <dbReference type="ARBA" id="ARBA00004496"/>
    </source>
</evidence>
<dbReference type="InterPro" id="IPR004619">
    <property type="entry name" value="Type_III_PanK"/>
</dbReference>
<evidence type="ECO:0000256" key="8">
    <source>
        <dbReference type="ARBA" id="ARBA00022679"/>
    </source>
</evidence>
<evidence type="ECO:0000256" key="4">
    <source>
        <dbReference type="ARBA" id="ARBA00005225"/>
    </source>
</evidence>
<evidence type="ECO:0000256" key="15">
    <source>
        <dbReference type="ARBA" id="ARBA00040883"/>
    </source>
</evidence>
<keyword evidence="12 16" id="KW-0630">Potassium</keyword>
<evidence type="ECO:0000313" key="19">
    <source>
        <dbReference type="Proteomes" id="UP000261032"/>
    </source>
</evidence>
<evidence type="ECO:0000256" key="16">
    <source>
        <dbReference type="HAMAP-Rule" id="MF_01274"/>
    </source>
</evidence>
<evidence type="ECO:0000256" key="7">
    <source>
        <dbReference type="ARBA" id="ARBA00022490"/>
    </source>
</evidence>
<dbReference type="GeneID" id="64195751"/>
<dbReference type="InterPro" id="IPR043129">
    <property type="entry name" value="ATPase_NBD"/>
</dbReference>
<evidence type="ECO:0000256" key="13">
    <source>
        <dbReference type="ARBA" id="ARBA00022993"/>
    </source>
</evidence>
<dbReference type="EMBL" id="JAQLKE010000005">
    <property type="protein sequence ID" value="MDB7083165.1"/>
    <property type="molecule type" value="Genomic_DNA"/>
</dbReference>
<dbReference type="SUPFAM" id="SSF53067">
    <property type="entry name" value="Actin-like ATPase domain"/>
    <property type="match status" value="2"/>
</dbReference>
<comment type="cofactor">
    <cofactor evidence="16">
        <name>NH4(+)</name>
        <dbReference type="ChEBI" id="CHEBI:28938"/>
    </cofactor>
    <cofactor evidence="16">
        <name>K(+)</name>
        <dbReference type="ChEBI" id="CHEBI:29103"/>
    </cofactor>
    <text evidence="16">A monovalent cation. Ammonium or potassium.</text>
</comment>
<dbReference type="NCBIfam" id="NF009848">
    <property type="entry name" value="PRK13318.1-6"/>
    <property type="match status" value="1"/>
</dbReference>
<comment type="pathway">
    <text evidence="4 16">Cofactor biosynthesis; coenzyme A biosynthesis; CoA from (R)-pantothenate: step 1/5.</text>
</comment>
<dbReference type="GO" id="GO:0005737">
    <property type="term" value="C:cytoplasm"/>
    <property type="evidence" value="ECO:0007669"/>
    <property type="project" value="UniProtKB-SubCell"/>
</dbReference>
<name>A0A3E3EAY9_9FIRM</name>
<feature type="binding site" evidence="16">
    <location>
        <begin position="107"/>
        <end position="110"/>
    </location>
    <ligand>
        <name>substrate</name>
    </ligand>
</feature>
<protein>
    <recommendedName>
        <fullName evidence="15 16">Type III pantothenate kinase</fullName>
        <ecNumber evidence="6 16">2.7.1.33</ecNumber>
    </recommendedName>
    <alternativeName>
        <fullName evidence="16">PanK-III</fullName>
    </alternativeName>
    <alternativeName>
        <fullName evidence="16">Pantothenic acid kinase</fullName>
    </alternativeName>
</protein>
<comment type="cofactor">
    <cofactor evidence="2">
        <name>K(+)</name>
        <dbReference type="ChEBI" id="CHEBI:29103"/>
    </cofactor>
</comment>
<dbReference type="NCBIfam" id="NF009855">
    <property type="entry name" value="PRK13321.1"/>
    <property type="match status" value="1"/>
</dbReference>
<reference evidence="17" key="2">
    <citation type="submission" date="2023-01" db="EMBL/GenBank/DDBJ databases">
        <title>Human gut microbiome strain richness.</title>
        <authorList>
            <person name="Chen-Liaw A."/>
        </authorList>
    </citation>
    <scope>NUCLEOTIDE SEQUENCE</scope>
    <source>
        <strain evidence="17">1001217st2_G6_1001217B_191108</strain>
    </source>
</reference>
<dbReference type="GO" id="GO:0004594">
    <property type="term" value="F:pantothenate kinase activity"/>
    <property type="evidence" value="ECO:0007669"/>
    <property type="project" value="UniProtKB-UniRule"/>
</dbReference>
<dbReference type="Proteomes" id="UP001211987">
    <property type="component" value="Unassembled WGS sequence"/>
</dbReference>
<dbReference type="CDD" id="cd24015">
    <property type="entry name" value="ASKHA_NBD_PanK-III"/>
    <property type="match status" value="1"/>
</dbReference>
<dbReference type="EC" id="2.7.1.33" evidence="6 16"/>
<feature type="binding site" evidence="16">
    <location>
        <position position="129"/>
    </location>
    <ligand>
        <name>K(+)</name>
        <dbReference type="ChEBI" id="CHEBI:29103"/>
    </ligand>
</feature>
<keyword evidence="13 16" id="KW-0173">Coenzyme A biosynthesis</keyword>
<dbReference type="PANTHER" id="PTHR34265:SF1">
    <property type="entry name" value="TYPE III PANTOTHENATE KINASE"/>
    <property type="match status" value="1"/>
</dbReference>
<keyword evidence="8 16" id="KW-0808">Transferase</keyword>
<evidence type="ECO:0000256" key="6">
    <source>
        <dbReference type="ARBA" id="ARBA00012102"/>
    </source>
</evidence>
<dbReference type="RefSeq" id="WP_003537732.1">
    <property type="nucleotide sequence ID" value="NZ_AP031443.1"/>
</dbReference>
<proteinExistence type="inferred from homology"/>
<sequence>MLIVIDIGNTNITMGLVDKDEIIDNYRLTTKLERTSDEYGFMLLSFLQASSILVDEIEDIIIASVVPKIMYSFTNSIKKYFNKEPIIVGPGIKTGIRIKIDNPKELGADRLVDAAGAYYIHGGPCLVIDFGTATTFDVISKDGDFLGGATAPGIGISINALSSQAAKLPEIEIKKPKSVIAKNTVSSMQAGIIYGYIGLTENIIREIKAEYNEKLKVISTGGLGRIIFNETDLIDIYDPDLTFKGLKIIYDKYRKNNK</sequence>